<gene>
    <name evidence="2" type="ORF">MQC88_08090</name>
</gene>
<comment type="caution">
    <text evidence="2">The sequence shown here is derived from an EMBL/GenBank/DDBJ whole genome shotgun (WGS) entry which is preliminary data.</text>
</comment>
<dbReference type="InterPro" id="IPR031982">
    <property type="entry name" value="PilE-like"/>
</dbReference>
<evidence type="ECO:0000313" key="2">
    <source>
        <dbReference type="EMBL" id="MCJ0825918.1"/>
    </source>
</evidence>
<evidence type="ECO:0000256" key="1">
    <source>
        <dbReference type="SAM" id="Phobius"/>
    </source>
</evidence>
<dbReference type="InterPro" id="IPR045584">
    <property type="entry name" value="Pilin-like"/>
</dbReference>
<sequence length="148" mass="15453">MLQHPRALNRGRTAAGFTLIELMIVVAIVAILVAAAVASYRWAVVKSHRGAAKGCLMESAQYMERFYTTNMAYDKDMAGTAVALPGTCSTDAGDFYNMGFVGTPTATTFAIQAVPISGKQDDSLCGTLTIDQAGTKGASGSGGVDSCW</sequence>
<reference evidence="2 3" key="1">
    <citation type="submission" date="2022-03" db="EMBL/GenBank/DDBJ databases">
        <title>Luteimonas soily sp. nov., a novel bacterium isolated from the soil.</title>
        <authorList>
            <person name="Zhang X."/>
        </authorList>
    </citation>
    <scope>NUCLEOTIDE SEQUENCE [LARGE SCALE GENOMIC DNA]</scope>
    <source>
        <strain evidence="2 3">50</strain>
    </source>
</reference>
<dbReference type="NCBIfam" id="TIGR02532">
    <property type="entry name" value="IV_pilin_GFxxxE"/>
    <property type="match status" value="1"/>
</dbReference>
<accession>A0ABT0A4K2</accession>
<keyword evidence="1" id="KW-0812">Transmembrane</keyword>
<dbReference type="InterPro" id="IPR012902">
    <property type="entry name" value="N_methyl_site"/>
</dbReference>
<keyword evidence="1" id="KW-1133">Transmembrane helix</keyword>
<dbReference type="EMBL" id="JALGCL010000002">
    <property type="protein sequence ID" value="MCJ0825918.1"/>
    <property type="molecule type" value="Genomic_DNA"/>
</dbReference>
<keyword evidence="3" id="KW-1185">Reference proteome</keyword>
<organism evidence="2 3">
    <name type="scientific">Cognatiluteimonas sedimenti</name>
    <dbReference type="NCBI Taxonomy" id="2927791"/>
    <lineage>
        <taxon>Bacteria</taxon>
        <taxon>Pseudomonadati</taxon>
        <taxon>Pseudomonadota</taxon>
        <taxon>Gammaproteobacteria</taxon>
        <taxon>Lysobacterales</taxon>
        <taxon>Lysobacteraceae</taxon>
        <taxon>Cognatiluteimonas</taxon>
    </lineage>
</organism>
<dbReference type="PROSITE" id="PS00409">
    <property type="entry name" value="PROKAR_NTER_METHYL"/>
    <property type="match status" value="1"/>
</dbReference>
<keyword evidence="1" id="KW-0472">Membrane</keyword>
<dbReference type="Gene3D" id="3.30.700.10">
    <property type="entry name" value="Glycoprotein, Type 4 Pilin"/>
    <property type="match status" value="1"/>
</dbReference>
<dbReference type="Pfam" id="PF16732">
    <property type="entry name" value="ComP_DUS"/>
    <property type="match status" value="1"/>
</dbReference>
<name>A0ABT0A4K2_9GAMM</name>
<proteinExistence type="predicted"/>
<dbReference type="Proteomes" id="UP001165423">
    <property type="component" value="Unassembled WGS sequence"/>
</dbReference>
<dbReference type="SUPFAM" id="SSF54523">
    <property type="entry name" value="Pili subunits"/>
    <property type="match status" value="1"/>
</dbReference>
<feature type="transmembrane region" description="Helical" evidence="1">
    <location>
        <begin position="20"/>
        <end position="43"/>
    </location>
</feature>
<evidence type="ECO:0000313" key="3">
    <source>
        <dbReference type="Proteomes" id="UP001165423"/>
    </source>
</evidence>
<dbReference type="Pfam" id="PF07963">
    <property type="entry name" value="N_methyl"/>
    <property type="match status" value="1"/>
</dbReference>
<protein>
    <submittedName>
        <fullName evidence="2">Type IV pilin protein</fullName>
    </submittedName>
</protein>